<dbReference type="InterPro" id="IPR002765">
    <property type="entry name" value="UPF0145_YbjQ-like"/>
</dbReference>
<organism evidence="3 4">
    <name type="scientific">Sulfobacillus benefaciens</name>
    <dbReference type="NCBI Taxonomy" id="453960"/>
    <lineage>
        <taxon>Bacteria</taxon>
        <taxon>Bacillati</taxon>
        <taxon>Bacillota</taxon>
        <taxon>Clostridia</taxon>
        <taxon>Eubacteriales</taxon>
        <taxon>Clostridiales Family XVII. Incertae Sedis</taxon>
        <taxon>Sulfobacillus</taxon>
    </lineage>
</organism>
<gene>
    <name evidence="3" type="ORF">C7B43_01695</name>
</gene>
<evidence type="ECO:0000313" key="3">
    <source>
        <dbReference type="EMBL" id="PSR31434.1"/>
    </source>
</evidence>
<dbReference type="Pfam" id="PF01906">
    <property type="entry name" value="YbjQ_1"/>
    <property type="match status" value="1"/>
</dbReference>
<evidence type="ECO:0008006" key="5">
    <source>
        <dbReference type="Google" id="ProtNLM"/>
    </source>
</evidence>
<feature type="region of interest" description="Disordered" evidence="2">
    <location>
        <begin position="1"/>
        <end position="40"/>
    </location>
</feature>
<sequence>MPLFRRPSKPPPDSAMTPLTKKIYESESLEDVEADQRRLESGELPKRAEVRLNRTTSGELPWMSTYSIPDFVLVEQLRIDPLAQVTGACYFHAATDNQGHIFLDSNLDAANLVRAYYRAKDDALERLIQEASAVGAHAVLNARYRFRREGTVVSFTILGTAVRFLGLNPPKRPLISPLSGEETYKLLNRGWLPVSIALGYHWHCMPVGFSTKFGIQQSWYNQEFGDVTDRFMESRQLAIRKMRQDGSRDYPITGFVGVKVDYSVEETEIVFMRSGMFDNGINIGGAFFPYDEVGKAEVPAYNTEFFATGASIVRLSSGKLSPSDIAKYLLMT</sequence>
<dbReference type="Gene3D" id="3.30.110.70">
    <property type="entry name" value="Hypothetical protein apc22750. Chain B"/>
    <property type="match status" value="1"/>
</dbReference>
<dbReference type="Proteomes" id="UP000242699">
    <property type="component" value="Unassembled WGS sequence"/>
</dbReference>
<dbReference type="AlphaFoldDB" id="A0A2T2XA90"/>
<dbReference type="EMBL" id="PXYT01000002">
    <property type="protein sequence ID" value="PSR31434.1"/>
    <property type="molecule type" value="Genomic_DNA"/>
</dbReference>
<evidence type="ECO:0000256" key="2">
    <source>
        <dbReference type="SAM" id="MobiDB-lite"/>
    </source>
</evidence>
<reference evidence="3 4" key="1">
    <citation type="journal article" date="2014" name="BMC Genomics">
        <title>Comparison of environmental and isolate Sulfobacillus genomes reveals diverse carbon, sulfur, nitrogen, and hydrogen metabolisms.</title>
        <authorList>
            <person name="Justice N.B."/>
            <person name="Norman A."/>
            <person name="Brown C.T."/>
            <person name="Singh A."/>
            <person name="Thomas B.C."/>
            <person name="Banfield J.F."/>
        </authorList>
    </citation>
    <scope>NUCLEOTIDE SEQUENCE [LARGE SCALE GENOMIC DNA]</scope>
    <source>
        <strain evidence="3">AMDSBA1</strain>
    </source>
</reference>
<protein>
    <recommendedName>
        <fullName evidence="5">Heavy metal-binding domain-containing protein</fullName>
    </recommendedName>
</protein>
<evidence type="ECO:0000256" key="1">
    <source>
        <dbReference type="ARBA" id="ARBA00010751"/>
    </source>
</evidence>
<proteinExistence type="inferred from homology"/>
<evidence type="ECO:0000313" key="4">
    <source>
        <dbReference type="Proteomes" id="UP000242699"/>
    </source>
</evidence>
<accession>A0A2T2XA90</accession>
<dbReference type="SUPFAM" id="SSF117782">
    <property type="entry name" value="YbjQ-like"/>
    <property type="match status" value="1"/>
</dbReference>
<comment type="caution">
    <text evidence="3">The sequence shown here is derived from an EMBL/GenBank/DDBJ whole genome shotgun (WGS) entry which is preliminary data.</text>
</comment>
<name>A0A2T2XA90_9FIRM</name>
<dbReference type="InterPro" id="IPR035439">
    <property type="entry name" value="UPF0145_dom_sf"/>
</dbReference>
<comment type="similarity">
    <text evidence="1">Belongs to the UPF0145 family.</text>
</comment>